<proteinExistence type="inferred from homology"/>
<protein>
    <submittedName>
        <fullName evidence="4">Uncharacterized protein</fullName>
    </submittedName>
</protein>
<evidence type="ECO:0000256" key="2">
    <source>
        <dbReference type="SAM" id="Coils"/>
    </source>
</evidence>
<dbReference type="PANTHER" id="PTHR35164">
    <property type="entry name" value="EXPRESSED PROTEIN"/>
    <property type="match status" value="1"/>
</dbReference>
<comment type="similarity">
    <text evidence="1">Belongs to the WEB family.</text>
</comment>
<feature type="coiled-coil region" evidence="2">
    <location>
        <begin position="476"/>
        <end position="510"/>
    </location>
</feature>
<dbReference type="EMBL" id="JACMSC010000013">
    <property type="protein sequence ID" value="KAG6491802.1"/>
    <property type="molecule type" value="Genomic_DNA"/>
</dbReference>
<dbReference type="InterPro" id="IPR008545">
    <property type="entry name" value="Web"/>
</dbReference>
<evidence type="ECO:0000313" key="4">
    <source>
        <dbReference type="EMBL" id="KAG6491802.1"/>
    </source>
</evidence>
<evidence type="ECO:0000256" key="1">
    <source>
        <dbReference type="ARBA" id="ARBA00005485"/>
    </source>
</evidence>
<organism evidence="4 5">
    <name type="scientific">Zingiber officinale</name>
    <name type="common">Ginger</name>
    <name type="synonym">Amomum zingiber</name>
    <dbReference type="NCBI Taxonomy" id="94328"/>
    <lineage>
        <taxon>Eukaryota</taxon>
        <taxon>Viridiplantae</taxon>
        <taxon>Streptophyta</taxon>
        <taxon>Embryophyta</taxon>
        <taxon>Tracheophyta</taxon>
        <taxon>Spermatophyta</taxon>
        <taxon>Magnoliopsida</taxon>
        <taxon>Liliopsida</taxon>
        <taxon>Zingiberales</taxon>
        <taxon>Zingiberaceae</taxon>
        <taxon>Zingiber</taxon>
    </lineage>
</organism>
<keyword evidence="2" id="KW-0175">Coiled coil</keyword>
<keyword evidence="5" id="KW-1185">Reference proteome</keyword>
<evidence type="ECO:0000313" key="5">
    <source>
        <dbReference type="Proteomes" id="UP000734854"/>
    </source>
</evidence>
<comment type="caution">
    <text evidence="4">The sequence shown here is derived from an EMBL/GenBank/DDBJ whole genome shotgun (WGS) entry which is preliminary data.</text>
</comment>
<name>A0A8J5FWK4_ZINOF</name>
<dbReference type="Pfam" id="PF05701">
    <property type="entry name" value="WEMBL"/>
    <property type="match status" value="1"/>
</dbReference>
<dbReference type="Proteomes" id="UP000734854">
    <property type="component" value="Unassembled WGS sequence"/>
</dbReference>
<feature type="region of interest" description="Disordered" evidence="3">
    <location>
        <begin position="207"/>
        <end position="235"/>
    </location>
</feature>
<sequence>MFVPRHAVVRQSISEAWSDIWGSTCYGQRLSCLAIEADGELAISLAPVWEGQPRGSRRRIQRADGGLDRFNLPFCLGASNPTPFTRSSLVFFLNFFFGFSFSQRRREATGGLASLEKLSALGAPRNTRSFCDQLPSGEHSCLRFLFLSRDSFPFRYELFFASSSWSDLLGIAISLVHDAALLVQPQKQRPRSSDLQQQLKKLQEELRKEKEEKSRVMQQLTSLKKNPASEGFTDESKSIVESLEKEVQKAKESERKLHGSLASQTKLLEQINISLEEAKLENKFLRENSKSLESSRRFGSRSLRNIEKHLFGNDLVRIGSAEEDIRTLRNELRLSTEAEEKSKTAMDGLASVLKEVTTESNQVKGKLKSTESELEKARGEAEDLKAQLRSMEEKFEAASEESERLKYELEESSTAWGEKENCFINCIKMSEEEITELKADNNKLFRSQRSAREENFNLRDILKQAVNEASIVKESLEIVRKDNTELKDLLSQKEKELQGLKQEYECLKVSEAAATDSVKELKSLLAATSTMVSSMGAPSNESEPFAISDGDAGKLLAKFSSERWPGHSKQLQHGPRHSIGEPGKLRTYEIKVASSIVSDYEQSVNHDVFDRIDASHLDDTEQPAVNQKKKTFLRRFGESFRRKRS</sequence>
<gene>
    <name evidence="4" type="ORF">ZIOFF_046740</name>
</gene>
<evidence type="ECO:0000256" key="3">
    <source>
        <dbReference type="SAM" id="MobiDB-lite"/>
    </source>
</evidence>
<accession>A0A8J5FWK4</accession>
<reference evidence="4 5" key="1">
    <citation type="submission" date="2020-08" db="EMBL/GenBank/DDBJ databases">
        <title>Plant Genome Project.</title>
        <authorList>
            <person name="Zhang R.-G."/>
        </authorList>
    </citation>
    <scope>NUCLEOTIDE SEQUENCE [LARGE SCALE GENOMIC DNA]</scope>
    <source>
        <tissue evidence="4">Rhizome</tissue>
    </source>
</reference>
<dbReference type="PANTHER" id="PTHR35164:SF14">
    <property type="entry name" value="OS04G0450900 PROTEIN"/>
    <property type="match status" value="1"/>
</dbReference>
<dbReference type="AlphaFoldDB" id="A0A8J5FWK4"/>